<dbReference type="eggNOG" id="KOG3340">
    <property type="taxonomic scope" value="Eukaryota"/>
</dbReference>
<evidence type="ECO:0000313" key="13">
    <source>
        <dbReference type="EMBL" id="EFA00166.1"/>
    </source>
</evidence>
<dbReference type="KEGG" id="tca:660286"/>
<evidence type="ECO:0000256" key="8">
    <source>
        <dbReference type="ARBA" id="ARBA00074133"/>
    </source>
</evidence>
<dbReference type="AlphaFoldDB" id="D6WGK5"/>
<dbReference type="EC" id="3.2.1.51" evidence="3"/>
<organism evidence="13 14">
    <name type="scientific">Tribolium castaneum</name>
    <name type="common">Red flour beetle</name>
    <dbReference type="NCBI Taxonomy" id="7070"/>
    <lineage>
        <taxon>Eukaryota</taxon>
        <taxon>Metazoa</taxon>
        <taxon>Ecdysozoa</taxon>
        <taxon>Arthropoda</taxon>
        <taxon>Hexapoda</taxon>
        <taxon>Insecta</taxon>
        <taxon>Pterygota</taxon>
        <taxon>Neoptera</taxon>
        <taxon>Endopterygota</taxon>
        <taxon>Coleoptera</taxon>
        <taxon>Polyphaga</taxon>
        <taxon>Cucujiformia</taxon>
        <taxon>Tenebrionidae</taxon>
        <taxon>Tenebrionidae incertae sedis</taxon>
        <taxon>Tribolium</taxon>
    </lineage>
</organism>
<dbReference type="SUPFAM" id="SSF51445">
    <property type="entry name" value="(Trans)glycosidases"/>
    <property type="match status" value="1"/>
</dbReference>
<evidence type="ECO:0000256" key="10">
    <source>
        <dbReference type="PIRNR" id="PIRNR001092"/>
    </source>
</evidence>
<dbReference type="EMBL" id="KQ971321">
    <property type="protein sequence ID" value="EFA00166.1"/>
    <property type="molecule type" value="Genomic_DNA"/>
</dbReference>
<dbReference type="OrthoDB" id="6039950at2759"/>
<dbReference type="InterPro" id="IPR057739">
    <property type="entry name" value="Glyco_hydro_29_N"/>
</dbReference>
<keyword evidence="7 10" id="KW-0326">Glycosidase</keyword>
<keyword evidence="6" id="KW-0325">Glycoprotein</keyword>
<dbReference type="InterPro" id="IPR031919">
    <property type="entry name" value="Fucosidase_C"/>
</dbReference>
<dbReference type="GO" id="GO:0016139">
    <property type="term" value="P:glycoside catabolic process"/>
    <property type="evidence" value="ECO:0000318"/>
    <property type="project" value="GO_Central"/>
</dbReference>
<keyword evidence="4 10" id="KW-0732">Signal</keyword>
<feature type="domain" description="Glycoside hydrolase family 29 N-terminal" evidence="11">
    <location>
        <begin position="18"/>
        <end position="352"/>
    </location>
</feature>
<evidence type="ECO:0000256" key="4">
    <source>
        <dbReference type="ARBA" id="ARBA00022729"/>
    </source>
</evidence>
<keyword evidence="14" id="KW-1185">Reference proteome</keyword>
<dbReference type="Gene3D" id="3.20.20.80">
    <property type="entry name" value="Glycosidases"/>
    <property type="match status" value="1"/>
</dbReference>
<dbReference type="PRINTS" id="PR00741">
    <property type="entry name" value="GLHYDRLASE29"/>
</dbReference>
<sequence length="457" mass="52438">MVQTVIFTLLLSCGLQFASSAKYEPTWDSLDGRPLPDWYDKAKVGIFLHWGVYSVPSFGSEWFWSHWESGDEKTVEFIKKNYPPDWTYQDFAQQFTAEFYDPFMWVNLFLKSGAKYIVLTSKHHEGYTLWPSKYSYSWNAKDVGPHLDLLGELAKRVKARGLHFGVYHSLFEWYHPLYLQDKANGWNSSNFVDTKIIPEMKELITTYKPEVLWSDGEWEAPDTYWKSKEFLAWLYNESPVKDVIVVNDRWGNDSLCTHGGFYTCSDRYNPGHLLPHKWENAMTVDKPSWGYRRNAVISDILTPHELITTLVETVSCGGNILINVGPTKEGTISPIFQERLMQLGSWLSLNGDAIYESKPWTAQNDTSPSPIWYTAKNETVYAIVLEWPSKNVVSLEHPDIITFFTQAKPTVTLLGDNKNKTLSSDSSDTQVTVTLPDKATVASEWAWVLKMVPTKSI</sequence>
<evidence type="ECO:0000256" key="1">
    <source>
        <dbReference type="ARBA" id="ARBA00004071"/>
    </source>
</evidence>
<dbReference type="InterPro" id="IPR017853">
    <property type="entry name" value="GH"/>
</dbReference>
<dbReference type="GO" id="GO:0006004">
    <property type="term" value="P:fucose metabolic process"/>
    <property type="evidence" value="ECO:0000318"/>
    <property type="project" value="GO_Central"/>
</dbReference>
<dbReference type="InterPro" id="IPR013780">
    <property type="entry name" value="Glyco_hydro_b"/>
</dbReference>
<evidence type="ECO:0000256" key="3">
    <source>
        <dbReference type="ARBA" id="ARBA00012662"/>
    </source>
</evidence>
<feature type="signal peptide" evidence="10">
    <location>
        <begin position="1"/>
        <end position="20"/>
    </location>
</feature>
<dbReference type="OMA" id="GKIDIMW"/>
<feature type="chain" id="PRO_5016197059" description="Putative alpha-L-fucosidase" evidence="10">
    <location>
        <begin position="21"/>
        <end position="457"/>
    </location>
</feature>
<dbReference type="Pfam" id="PF16757">
    <property type="entry name" value="Fucosidase_C"/>
    <property type="match status" value="1"/>
</dbReference>
<evidence type="ECO:0000256" key="5">
    <source>
        <dbReference type="ARBA" id="ARBA00022801"/>
    </source>
</evidence>
<dbReference type="PhylomeDB" id="D6WGK5"/>
<evidence type="ECO:0000256" key="9">
    <source>
        <dbReference type="ARBA" id="ARBA00081661"/>
    </source>
</evidence>
<feature type="domain" description="Alpha-L-fucosidase C-terminal" evidence="12">
    <location>
        <begin position="363"/>
        <end position="451"/>
    </location>
</feature>
<evidence type="ECO:0000256" key="2">
    <source>
        <dbReference type="ARBA" id="ARBA00007951"/>
    </source>
</evidence>
<dbReference type="HOGENOM" id="CLU_002934_1_1_1"/>
<dbReference type="Pfam" id="PF01120">
    <property type="entry name" value="Alpha_L_fucos"/>
    <property type="match status" value="1"/>
</dbReference>
<dbReference type="Proteomes" id="UP000007266">
    <property type="component" value="Linkage group 3"/>
</dbReference>
<dbReference type="GO" id="GO:0005764">
    <property type="term" value="C:lysosome"/>
    <property type="evidence" value="ECO:0000318"/>
    <property type="project" value="GO_Central"/>
</dbReference>
<dbReference type="GO" id="GO:0004560">
    <property type="term" value="F:alpha-L-fucosidase activity"/>
    <property type="evidence" value="ECO:0000318"/>
    <property type="project" value="GO_Central"/>
</dbReference>
<dbReference type="InParanoid" id="D6WGK5"/>
<dbReference type="PANTHER" id="PTHR10030">
    <property type="entry name" value="ALPHA-L-FUCOSIDASE"/>
    <property type="match status" value="1"/>
</dbReference>
<proteinExistence type="inferred from homology"/>
<reference evidence="13 14" key="1">
    <citation type="journal article" date="2008" name="Nature">
        <title>The genome of the model beetle and pest Tribolium castaneum.</title>
        <authorList>
            <consortium name="Tribolium Genome Sequencing Consortium"/>
            <person name="Richards S."/>
            <person name="Gibbs R.A."/>
            <person name="Weinstock G.M."/>
            <person name="Brown S.J."/>
            <person name="Denell R."/>
            <person name="Beeman R.W."/>
            <person name="Gibbs R."/>
            <person name="Beeman R.W."/>
            <person name="Brown S.J."/>
            <person name="Bucher G."/>
            <person name="Friedrich M."/>
            <person name="Grimmelikhuijzen C.J."/>
            <person name="Klingler M."/>
            <person name="Lorenzen M."/>
            <person name="Richards S."/>
            <person name="Roth S."/>
            <person name="Schroder R."/>
            <person name="Tautz D."/>
            <person name="Zdobnov E.M."/>
            <person name="Muzny D."/>
            <person name="Gibbs R.A."/>
            <person name="Weinstock G.M."/>
            <person name="Attaway T."/>
            <person name="Bell S."/>
            <person name="Buhay C.J."/>
            <person name="Chandrabose M.N."/>
            <person name="Chavez D."/>
            <person name="Clerk-Blankenburg K.P."/>
            <person name="Cree A."/>
            <person name="Dao M."/>
            <person name="Davis C."/>
            <person name="Chacko J."/>
            <person name="Dinh H."/>
            <person name="Dugan-Rocha S."/>
            <person name="Fowler G."/>
            <person name="Garner T.T."/>
            <person name="Garnes J."/>
            <person name="Gnirke A."/>
            <person name="Hawes A."/>
            <person name="Hernandez J."/>
            <person name="Hines S."/>
            <person name="Holder M."/>
            <person name="Hume J."/>
            <person name="Jhangiani S.N."/>
            <person name="Joshi V."/>
            <person name="Khan Z.M."/>
            <person name="Jackson L."/>
            <person name="Kovar C."/>
            <person name="Kowis A."/>
            <person name="Lee S."/>
            <person name="Lewis L.R."/>
            <person name="Margolis J."/>
            <person name="Morgan M."/>
            <person name="Nazareth L.V."/>
            <person name="Nguyen N."/>
            <person name="Okwuonu G."/>
            <person name="Parker D."/>
            <person name="Richards S."/>
            <person name="Ruiz S.J."/>
            <person name="Santibanez J."/>
            <person name="Savard J."/>
            <person name="Scherer S.E."/>
            <person name="Schneider B."/>
            <person name="Sodergren E."/>
            <person name="Tautz D."/>
            <person name="Vattahil S."/>
            <person name="Villasana D."/>
            <person name="White C.S."/>
            <person name="Wright R."/>
            <person name="Park Y."/>
            <person name="Beeman R.W."/>
            <person name="Lord J."/>
            <person name="Oppert B."/>
            <person name="Lorenzen M."/>
            <person name="Brown S."/>
            <person name="Wang L."/>
            <person name="Savard J."/>
            <person name="Tautz D."/>
            <person name="Richards S."/>
            <person name="Weinstock G."/>
            <person name="Gibbs R.A."/>
            <person name="Liu Y."/>
            <person name="Worley K."/>
            <person name="Weinstock G."/>
            <person name="Elsik C.G."/>
            <person name="Reese J.T."/>
            <person name="Elhaik E."/>
            <person name="Landan G."/>
            <person name="Graur D."/>
            <person name="Arensburger P."/>
            <person name="Atkinson P."/>
            <person name="Beeman R.W."/>
            <person name="Beidler J."/>
            <person name="Brown S.J."/>
            <person name="Demuth J.P."/>
            <person name="Drury D.W."/>
            <person name="Du Y.Z."/>
            <person name="Fujiwara H."/>
            <person name="Lorenzen M."/>
            <person name="Maselli V."/>
            <person name="Osanai M."/>
            <person name="Park Y."/>
            <person name="Robertson H.M."/>
            <person name="Tu Z."/>
            <person name="Wang J.J."/>
            <person name="Wang S."/>
            <person name="Richards S."/>
            <person name="Song H."/>
            <person name="Zhang L."/>
            <person name="Sodergren E."/>
            <person name="Werner D."/>
            <person name="Stanke M."/>
            <person name="Morgenstern B."/>
            <person name="Solovyev V."/>
            <person name="Kosarev P."/>
            <person name="Brown G."/>
            <person name="Chen H.C."/>
            <person name="Ermolaeva O."/>
            <person name="Hlavina W."/>
            <person name="Kapustin Y."/>
            <person name="Kiryutin B."/>
            <person name="Kitts P."/>
            <person name="Maglott D."/>
            <person name="Pruitt K."/>
            <person name="Sapojnikov V."/>
            <person name="Souvorov A."/>
            <person name="Mackey A.J."/>
            <person name="Waterhouse R.M."/>
            <person name="Wyder S."/>
            <person name="Zdobnov E.M."/>
            <person name="Zdobnov E.M."/>
            <person name="Wyder S."/>
            <person name="Kriventseva E.V."/>
            <person name="Kadowaki T."/>
            <person name="Bork P."/>
            <person name="Aranda M."/>
            <person name="Bao R."/>
            <person name="Beermann A."/>
            <person name="Berns N."/>
            <person name="Bolognesi R."/>
            <person name="Bonneton F."/>
            <person name="Bopp D."/>
            <person name="Brown S.J."/>
            <person name="Bucher G."/>
            <person name="Butts T."/>
            <person name="Chaumot A."/>
            <person name="Denell R.E."/>
            <person name="Ferrier D.E."/>
            <person name="Friedrich M."/>
            <person name="Gordon C.M."/>
            <person name="Jindra M."/>
            <person name="Klingler M."/>
            <person name="Lan Q."/>
            <person name="Lattorff H.M."/>
            <person name="Laudet V."/>
            <person name="von Levetsow C."/>
            <person name="Liu Z."/>
            <person name="Lutz R."/>
            <person name="Lynch J.A."/>
            <person name="da Fonseca R.N."/>
            <person name="Posnien N."/>
            <person name="Reuter R."/>
            <person name="Roth S."/>
            <person name="Savard J."/>
            <person name="Schinko J.B."/>
            <person name="Schmitt C."/>
            <person name="Schoppmeier M."/>
            <person name="Schroder R."/>
            <person name="Shippy T.D."/>
            <person name="Simonnet F."/>
            <person name="Marques-Souza H."/>
            <person name="Tautz D."/>
            <person name="Tomoyasu Y."/>
            <person name="Trauner J."/>
            <person name="Van der Zee M."/>
            <person name="Vervoort M."/>
            <person name="Wittkopp N."/>
            <person name="Wimmer E.A."/>
            <person name="Yang X."/>
            <person name="Jones A.K."/>
            <person name="Sattelle D.B."/>
            <person name="Ebert P.R."/>
            <person name="Nelson D."/>
            <person name="Scott J.G."/>
            <person name="Beeman R.W."/>
            <person name="Muthukrishnan S."/>
            <person name="Kramer K.J."/>
            <person name="Arakane Y."/>
            <person name="Beeman R.W."/>
            <person name="Zhu Q."/>
            <person name="Hogenkamp D."/>
            <person name="Dixit R."/>
            <person name="Oppert B."/>
            <person name="Jiang H."/>
            <person name="Zou Z."/>
            <person name="Marshall J."/>
            <person name="Elpidina E."/>
            <person name="Vinokurov K."/>
            <person name="Oppert C."/>
            <person name="Zou Z."/>
            <person name="Evans J."/>
            <person name="Lu Z."/>
            <person name="Zhao P."/>
            <person name="Sumathipala N."/>
            <person name="Altincicek B."/>
            <person name="Vilcinskas A."/>
            <person name="Williams M."/>
            <person name="Hultmark D."/>
            <person name="Hetru C."/>
            <person name="Jiang H."/>
            <person name="Grimmelikhuijzen C.J."/>
            <person name="Hauser F."/>
            <person name="Cazzamali G."/>
            <person name="Williamson M."/>
            <person name="Park Y."/>
            <person name="Li B."/>
            <person name="Tanaka Y."/>
            <person name="Predel R."/>
            <person name="Neupert S."/>
            <person name="Schachtner J."/>
            <person name="Verleyen P."/>
            <person name="Raible F."/>
            <person name="Bork P."/>
            <person name="Friedrich M."/>
            <person name="Walden K.K."/>
            <person name="Robertson H.M."/>
            <person name="Angeli S."/>
            <person name="Foret S."/>
            <person name="Bucher G."/>
            <person name="Schuetz S."/>
            <person name="Maleszka R."/>
            <person name="Wimmer E.A."/>
            <person name="Beeman R.W."/>
            <person name="Lorenzen M."/>
            <person name="Tomoyasu Y."/>
            <person name="Miller S.C."/>
            <person name="Grossmann D."/>
            <person name="Bucher G."/>
        </authorList>
    </citation>
    <scope>NUCLEOTIDE SEQUENCE [LARGE SCALE GENOMIC DNA]</scope>
    <source>
        <strain evidence="13 14">Georgia GA2</strain>
    </source>
</reference>
<protein>
    <recommendedName>
        <fullName evidence="8">Putative alpha-L-fucosidase</fullName>
        <ecNumber evidence="3">3.2.1.51</ecNumber>
    </recommendedName>
    <alternativeName>
        <fullName evidence="9">Alpha-L-fucoside fucohydrolase</fullName>
    </alternativeName>
</protein>
<evidence type="ECO:0000256" key="7">
    <source>
        <dbReference type="ARBA" id="ARBA00023295"/>
    </source>
</evidence>
<dbReference type="FunFam" id="2.60.40.1180:FF:000051">
    <property type="entry name" value="Alpha-L-fucosidase"/>
    <property type="match status" value="1"/>
</dbReference>
<comment type="function">
    <text evidence="1">Alpha-L-fucosidase is responsible for hydrolyzing the alpha-1,6-linked fucose joined to the reducing-end N-acetylglucosamine of the carbohydrate moieties of glycoproteins.</text>
</comment>
<accession>D6WGK5</accession>
<dbReference type="Gene3D" id="2.60.40.1180">
    <property type="entry name" value="Golgi alpha-mannosidase II"/>
    <property type="match status" value="1"/>
</dbReference>
<name>D6WGK5_TRICA</name>
<evidence type="ECO:0000259" key="12">
    <source>
        <dbReference type="Pfam" id="PF16757"/>
    </source>
</evidence>
<dbReference type="PANTHER" id="PTHR10030:SF37">
    <property type="entry name" value="ALPHA-L-FUCOSIDASE-RELATED"/>
    <property type="match status" value="1"/>
</dbReference>
<dbReference type="SMART" id="SM00812">
    <property type="entry name" value="Alpha_L_fucos"/>
    <property type="match status" value="1"/>
</dbReference>
<evidence type="ECO:0000313" key="14">
    <source>
        <dbReference type="Proteomes" id="UP000007266"/>
    </source>
</evidence>
<reference evidence="13 14" key="2">
    <citation type="journal article" date="2010" name="Nucleic Acids Res.">
        <title>BeetleBase in 2010: revisions to provide comprehensive genomic information for Tribolium castaneum.</title>
        <authorList>
            <person name="Kim H.S."/>
            <person name="Murphy T."/>
            <person name="Xia J."/>
            <person name="Caragea D."/>
            <person name="Park Y."/>
            <person name="Beeman R.W."/>
            <person name="Lorenzen M.D."/>
            <person name="Butcher S."/>
            <person name="Manak J.R."/>
            <person name="Brown S.J."/>
        </authorList>
    </citation>
    <scope>GENOME REANNOTATION</scope>
    <source>
        <strain evidence="13 14">Georgia GA2</strain>
    </source>
</reference>
<gene>
    <name evidence="13" type="primary">AUGUSTUS-3.0.2_02988</name>
    <name evidence="13" type="ORF">TcasGA2_TC002988</name>
</gene>
<dbReference type="STRING" id="7070.D6WGK5"/>
<keyword evidence="5 10" id="KW-0378">Hydrolase</keyword>
<dbReference type="InterPro" id="IPR016286">
    <property type="entry name" value="FUC_metazoa-typ"/>
</dbReference>
<dbReference type="PIRSF" id="PIRSF001092">
    <property type="entry name" value="Alpha-L-fucosidase"/>
    <property type="match status" value="1"/>
</dbReference>
<evidence type="ECO:0000256" key="6">
    <source>
        <dbReference type="ARBA" id="ARBA00023180"/>
    </source>
</evidence>
<comment type="similarity">
    <text evidence="2 10">Belongs to the glycosyl hydrolase 29 family.</text>
</comment>
<dbReference type="FunFam" id="3.20.20.80:FF:000027">
    <property type="entry name" value="Alpha-L-fucosidase"/>
    <property type="match status" value="1"/>
</dbReference>
<dbReference type="InterPro" id="IPR000933">
    <property type="entry name" value="Glyco_hydro_29"/>
</dbReference>
<dbReference type="FunCoup" id="D6WGK5">
    <property type="interactions" value="159"/>
</dbReference>
<evidence type="ECO:0000259" key="11">
    <source>
        <dbReference type="Pfam" id="PF01120"/>
    </source>
</evidence>